<organism evidence="1 2">
    <name type="scientific">Microscilla marina ATCC 23134</name>
    <dbReference type="NCBI Taxonomy" id="313606"/>
    <lineage>
        <taxon>Bacteria</taxon>
        <taxon>Pseudomonadati</taxon>
        <taxon>Bacteroidota</taxon>
        <taxon>Cytophagia</taxon>
        <taxon>Cytophagales</taxon>
        <taxon>Microscillaceae</taxon>
        <taxon>Microscilla</taxon>
    </lineage>
</organism>
<dbReference type="AlphaFoldDB" id="A1ZQC2"/>
<dbReference type="Proteomes" id="UP000004095">
    <property type="component" value="Unassembled WGS sequence"/>
</dbReference>
<proteinExistence type="predicted"/>
<protein>
    <submittedName>
        <fullName evidence="1">Uncharacterized protein</fullName>
    </submittedName>
</protein>
<dbReference type="RefSeq" id="WP_002699605.1">
    <property type="nucleotide sequence ID" value="NZ_AAWS01000023.1"/>
</dbReference>
<comment type="caution">
    <text evidence="1">The sequence shown here is derived from an EMBL/GenBank/DDBJ whole genome shotgun (WGS) entry which is preliminary data.</text>
</comment>
<sequence length="99" mass="12059">MEHHTHREKNEEEYVVIRDKLHVVKKKIKRWRSSGLPWETEEKKKAYDQNGNSLGIKKHGYWAIWNKDGTLQQETWYDMGKLLRQKRYEGGKLVEDKKY</sequence>
<dbReference type="OrthoDB" id="1524045at2"/>
<evidence type="ECO:0000313" key="2">
    <source>
        <dbReference type="Proteomes" id="UP000004095"/>
    </source>
</evidence>
<gene>
    <name evidence="1" type="ORF">M23134_06932</name>
</gene>
<dbReference type="EMBL" id="AAWS01000023">
    <property type="protein sequence ID" value="EAY27531.1"/>
    <property type="molecule type" value="Genomic_DNA"/>
</dbReference>
<evidence type="ECO:0000313" key="1">
    <source>
        <dbReference type="EMBL" id="EAY27531.1"/>
    </source>
</evidence>
<keyword evidence="2" id="KW-1185">Reference proteome</keyword>
<name>A1ZQC2_MICM2</name>
<reference evidence="1 2" key="1">
    <citation type="submission" date="2007-01" db="EMBL/GenBank/DDBJ databases">
        <authorList>
            <person name="Haygood M."/>
            <person name="Podell S."/>
            <person name="Anderson C."/>
            <person name="Hopkinson B."/>
            <person name="Roe K."/>
            <person name="Barbeau K."/>
            <person name="Gaasterland T."/>
            <person name="Ferriera S."/>
            <person name="Johnson J."/>
            <person name="Kravitz S."/>
            <person name="Beeson K."/>
            <person name="Sutton G."/>
            <person name="Rogers Y.-H."/>
            <person name="Friedman R."/>
            <person name="Frazier M."/>
            <person name="Venter J.C."/>
        </authorList>
    </citation>
    <scope>NUCLEOTIDE SEQUENCE [LARGE SCALE GENOMIC DNA]</scope>
    <source>
        <strain evidence="1 2">ATCC 23134</strain>
    </source>
</reference>
<accession>A1ZQC2</accession>